<dbReference type="RefSeq" id="XP_002950184.1">
    <property type="nucleotide sequence ID" value="XM_002950138.1"/>
</dbReference>
<evidence type="ECO:0000313" key="1">
    <source>
        <dbReference type="EMBL" id="EFJ48852.1"/>
    </source>
</evidence>
<protein>
    <submittedName>
        <fullName evidence="1">Uncharacterized protein</fullName>
    </submittedName>
</protein>
<proteinExistence type="predicted"/>
<name>D8TUM9_VOLCA</name>
<gene>
    <name evidence="1" type="ORF">VOLCADRAFT_90532</name>
</gene>
<dbReference type="GeneID" id="9619388"/>
<sequence length="265" mass="28645">MSIVQGNGGVSPGAVLSLLLGRFTRGLPKGYRGLNEWLKELQTVGLKPITTVVGGPMEEPGGIQELFDIQEGGEGRILNTEKLQHVPKLVTTYDQLEDGAIYTVGANNSDVIRQMRQQVGHMLQACKDQLGCAMLSYADASKPGVCRLRPDLRVLKGPKGIDSMELDAVVTCDDTAYIASHKLRITGPKPVKAIAETVKLVAQRSQDPSYSGTTYAKFRQFPNLVAVLGAEKVESKSEELISKACFENKVPITKGACEALATSKW</sequence>
<keyword evidence="2" id="KW-1185">Reference proteome</keyword>
<dbReference type="InParanoid" id="D8TUM9"/>
<accession>D8TUM9</accession>
<dbReference type="EMBL" id="GL378338">
    <property type="protein sequence ID" value="EFJ48852.1"/>
    <property type="molecule type" value="Genomic_DNA"/>
</dbReference>
<dbReference type="KEGG" id="vcn:VOLCADRAFT_90532"/>
<dbReference type="Proteomes" id="UP000001058">
    <property type="component" value="Unassembled WGS sequence"/>
</dbReference>
<evidence type="ECO:0000313" key="2">
    <source>
        <dbReference type="Proteomes" id="UP000001058"/>
    </source>
</evidence>
<reference evidence="1 2" key="1">
    <citation type="journal article" date="2010" name="Science">
        <title>Genomic analysis of organismal complexity in the multicellular green alga Volvox carteri.</title>
        <authorList>
            <person name="Prochnik S.E."/>
            <person name="Umen J."/>
            <person name="Nedelcu A.M."/>
            <person name="Hallmann A."/>
            <person name="Miller S.M."/>
            <person name="Nishii I."/>
            <person name="Ferris P."/>
            <person name="Kuo A."/>
            <person name="Mitros T."/>
            <person name="Fritz-Laylin L.K."/>
            <person name="Hellsten U."/>
            <person name="Chapman J."/>
            <person name="Simakov O."/>
            <person name="Rensing S.A."/>
            <person name="Terry A."/>
            <person name="Pangilinan J."/>
            <person name="Kapitonov V."/>
            <person name="Jurka J."/>
            <person name="Salamov A."/>
            <person name="Shapiro H."/>
            <person name="Schmutz J."/>
            <person name="Grimwood J."/>
            <person name="Lindquist E."/>
            <person name="Lucas S."/>
            <person name="Grigoriev I.V."/>
            <person name="Schmitt R."/>
            <person name="Kirk D."/>
            <person name="Rokhsar D.S."/>
        </authorList>
    </citation>
    <scope>NUCLEOTIDE SEQUENCE [LARGE SCALE GENOMIC DNA]</scope>
    <source>
        <strain evidence="2">f. Nagariensis / Eve</strain>
    </source>
</reference>
<dbReference type="AlphaFoldDB" id="D8TUM9"/>
<dbReference type="OrthoDB" id="10503472at2759"/>
<organism evidence="2">
    <name type="scientific">Volvox carteri f. nagariensis</name>
    <dbReference type="NCBI Taxonomy" id="3068"/>
    <lineage>
        <taxon>Eukaryota</taxon>
        <taxon>Viridiplantae</taxon>
        <taxon>Chlorophyta</taxon>
        <taxon>core chlorophytes</taxon>
        <taxon>Chlorophyceae</taxon>
        <taxon>CS clade</taxon>
        <taxon>Chlamydomonadales</taxon>
        <taxon>Volvocaceae</taxon>
        <taxon>Volvox</taxon>
    </lineage>
</organism>